<dbReference type="NCBIfam" id="NF010557">
    <property type="entry name" value="PRK13952.1"/>
    <property type="match status" value="1"/>
</dbReference>
<evidence type="ECO:0000256" key="9">
    <source>
        <dbReference type="ARBA" id="ARBA00023303"/>
    </source>
</evidence>
<evidence type="ECO:0000313" key="12">
    <source>
        <dbReference type="Proteomes" id="UP001226434"/>
    </source>
</evidence>
<evidence type="ECO:0000256" key="8">
    <source>
        <dbReference type="ARBA" id="ARBA00023136"/>
    </source>
</evidence>
<feature type="transmembrane region" description="Helical" evidence="10">
    <location>
        <begin position="80"/>
        <end position="104"/>
    </location>
</feature>
<dbReference type="Gene3D" id="1.10.1200.120">
    <property type="entry name" value="Large-conductance mechanosensitive channel, MscL, domain 1"/>
    <property type="match status" value="1"/>
</dbReference>
<dbReference type="InterPro" id="IPR019823">
    <property type="entry name" value="Mechanosensitive_channel_CS"/>
</dbReference>
<dbReference type="InterPro" id="IPR001185">
    <property type="entry name" value="MS_channel"/>
</dbReference>
<evidence type="ECO:0000313" key="11">
    <source>
        <dbReference type="EMBL" id="MDI3322346.1"/>
    </source>
</evidence>
<dbReference type="PROSITE" id="PS01327">
    <property type="entry name" value="MSCL"/>
    <property type="match status" value="1"/>
</dbReference>
<keyword evidence="3 10" id="KW-0813">Transport</keyword>
<comment type="function">
    <text evidence="10">Channel that opens in response to stretch forces in the membrane lipid bilayer. May participate in the regulation of osmotic pressure changes within the cell.</text>
</comment>
<dbReference type="PANTHER" id="PTHR30266">
    <property type="entry name" value="MECHANOSENSITIVE CHANNEL MSCL"/>
    <property type="match status" value="1"/>
</dbReference>
<evidence type="ECO:0000256" key="2">
    <source>
        <dbReference type="ARBA" id="ARBA00007254"/>
    </source>
</evidence>
<protein>
    <recommendedName>
        <fullName evidence="10">Large-conductance mechanosensitive channel</fullName>
    </recommendedName>
</protein>
<evidence type="ECO:0000256" key="10">
    <source>
        <dbReference type="HAMAP-Rule" id="MF_00115"/>
    </source>
</evidence>
<comment type="caution">
    <text evidence="11">The sequence shown here is derived from an EMBL/GenBank/DDBJ whole genome shotgun (WGS) entry which is preliminary data.</text>
</comment>
<proteinExistence type="inferred from homology"/>
<comment type="subunit">
    <text evidence="10">Homopentamer.</text>
</comment>
<feature type="transmembrane region" description="Helical" evidence="10">
    <location>
        <begin position="16"/>
        <end position="33"/>
    </location>
</feature>
<organism evidence="11 12">
    <name type="scientific">Pinibacter soli</name>
    <dbReference type="NCBI Taxonomy" id="3044211"/>
    <lineage>
        <taxon>Bacteria</taxon>
        <taxon>Pseudomonadati</taxon>
        <taxon>Bacteroidota</taxon>
        <taxon>Chitinophagia</taxon>
        <taxon>Chitinophagales</taxon>
        <taxon>Chitinophagaceae</taxon>
        <taxon>Pinibacter</taxon>
    </lineage>
</organism>
<evidence type="ECO:0000256" key="6">
    <source>
        <dbReference type="ARBA" id="ARBA00022989"/>
    </source>
</evidence>
<reference evidence="11 12" key="1">
    <citation type="submission" date="2023-05" db="EMBL/GenBank/DDBJ databases">
        <title>Genome sequence of Pinibacter sp. MAH-24.</title>
        <authorList>
            <person name="Huq M.A."/>
        </authorList>
    </citation>
    <scope>NUCLEOTIDE SEQUENCE [LARGE SCALE GENOMIC DNA]</scope>
    <source>
        <strain evidence="11 12">MAH-24</strain>
    </source>
</reference>
<evidence type="ECO:0000256" key="5">
    <source>
        <dbReference type="ARBA" id="ARBA00022692"/>
    </source>
</evidence>
<keyword evidence="6 10" id="KW-1133">Transmembrane helix</keyword>
<evidence type="ECO:0000256" key="3">
    <source>
        <dbReference type="ARBA" id="ARBA00022448"/>
    </source>
</evidence>
<dbReference type="SUPFAM" id="SSF81330">
    <property type="entry name" value="Gated mechanosensitive channel"/>
    <property type="match status" value="1"/>
</dbReference>
<accession>A0ABT6RIF1</accession>
<keyword evidence="12" id="KW-1185">Reference proteome</keyword>
<dbReference type="InterPro" id="IPR036019">
    <property type="entry name" value="MscL_channel"/>
</dbReference>
<keyword evidence="8 10" id="KW-0472">Membrane</keyword>
<dbReference type="NCBIfam" id="TIGR00220">
    <property type="entry name" value="mscL"/>
    <property type="match status" value="1"/>
</dbReference>
<comment type="subcellular location">
    <subcellularLocation>
        <location evidence="1 10">Cell membrane</location>
        <topology evidence="1 10">Multi-pass membrane protein</topology>
    </subcellularLocation>
</comment>
<keyword evidence="7 10" id="KW-0406">Ion transport</keyword>
<dbReference type="Pfam" id="PF01741">
    <property type="entry name" value="MscL"/>
    <property type="match status" value="1"/>
</dbReference>
<dbReference type="PRINTS" id="PR01264">
    <property type="entry name" value="MECHCHANNEL"/>
</dbReference>
<sequence length="138" mass="15133">MGFVKEFKEFAMKGNVMDLAIGVIIGAAFGKIVDSIVNDLLMPIISRVLLHGISFTDKFVSLDGSHYATYDTAKKAGAAIFAWGNFIQVFINFLIIALVLFLVVKGLNRMKTQAPPPAPAEPSSTDKLLMEIRDELKK</sequence>
<dbReference type="HAMAP" id="MF_00115">
    <property type="entry name" value="MscL"/>
    <property type="match status" value="1"/>
</dbReference>
<keyword evidence="5 10" id="KW-0812">Transmembrane</keyword>
<gene>
    <name evidence="10 11" type="primary">mscL</name>
    <name evidence="11" type="ORF">QJ048_21325</name>
</gene>
<dbReference type="EMBL" id="JASBRG010000007">
    <property type="protein sequence ID" value="MDI3322346.1"/>
    <property type="molecule type" value="Genomic_DNA"/>
</dbReference>
<evidence type="ECO:0000256" key="7">
    <source>
        <dbReference type="ARBA" id="ARBA00023065"/>
    </source>
</evidence>
<name>A0ABT6RIF1_9BACT</name>
<comment type="similarity">
    <text evidence="2 10">Belongs to the MscL family.</text>
</comment>
<dbReference type="Proteomes" id="UP001226434">
    <property type="component" value="Unassembled WGS sequence"/>
</dbReference>
<keyword evidence="4 10" id="KW-1003">Cell membrane</keyword>
<dbReference type="PANTHER" id="PTHR30266:SF2">
    <property type="entry name" value="LARGE-CONDUCTANCE MECHANOSENSITIVE CHANNEL"/>
    <property type="match status" value="1"/>
</dbReference>
<dbReference type="RefSeq" id="WP_282336464.1">
    <property type="nucleotide sequence ID" value="NZ_JASBRG010000007.1"/>
</dbReference>
<keyword evidence="9 10" id="KW-0407">Ion channel</keyword>
<evidence type="ECO:0000256" key="1">
    <source>
        <dbReference type="ARBA" id="ARBA00004651"/>
    </source>
</evidence>
<dbReference type="InterPro" id="IPR037673">
    <property type="entry name" value="MSC/AndL"/>
</dbReference>
<evidence type="ECO:0000256" key="4">
    <source>
        <dbReference type="ARBA" id="ARBA00022475"/>
    </source>
</evidence>